<proteinExistence type="predicted"/>
<reference evidence="3" key="1">
    <citation type="submission" date="2016-10" db="EMBL/GenBank/DDBJ databases">
        <authorList>
            <person name="Varghese N."/>
            <person name="Submissions S."/>
        </authorList>
    </citation>
    <scope>NUCLEOTIDE SEQUENCE [LARGE SCALE GENOMIC DNA]</scope>
    <source>
        <strain evidence="3">DSM 1565</strain>
    </source>
</reference>
<dbReference type="AlphaFoldDB" id="A0A1I7N097"/>
<gene>
    <name evidence="2" type="ORF">SAMN04488557_0926</name>
</gene>
<dbReference type="InterPro" id="IPR009273">
    <property type="entry name" value="DUF930"/>
</dbReference>
<accession>A0A1I7N097</accession>
<keyword evidence="1" id="KW-0732">Signal</keyword>
<evidence type="ECO:0000313" key="2">
    <source>
        <dbReference type="EMBL" id="SFV28100.1"/>
    </source>
</evidence>
<evidence type="ECO:0000313" key="3">
    <source>
        <dbReference type="Proteomes" id="UP000199423"/>
    </source>
</evidence>
<keyword evidence="3" id="KW-1185">Reference proteome</keyword>
<dbReference type="RefSeq" id="WP_092866342.1">
    <property type="nucleotide sequence ID" value="NZ_FPCH01000001.1"/>
</dbReference>
<dbReference type="EMBL" id="FPCH01000001">
    <property type="protein sequence ID" value="SFV28100.1"/>
    <property type="molecule type" value="Genomic_DNA"/>
</dbReference>
<dbReference type="Proteomes" id="UP000199423">
    <property type="component" value="Unassembled WGS sequence"/>
</dbReference>
<feature type="signal peptide" evidence="1">
    <location>
        <begin position="1"/>
        <end position="18"/>
    </location>
</feature>
<protein>
    <recommendedName>
        <fullName evidence="4">DUF930 domain-containing protein</fullName>
    </recommendedName>
</protein>
<evidence type="ECO:0008006" key="4">
    <source>
        <dbReference type="Google" id="ProtNLM"/>
    </source>
</evidence>
<evidence type="ECO:0000256" key="1">
    <source>
        <dbReference type="SAM" id="SignalP"/>
    </source>
</evidence>
<feature type="chain" id="PRO_5011448383" description="DUF930 domain-containing protein" evidence="1">
    <location>
        <begin position="19"/>
        <end position="125"/>
    </location>
</feature>
<name>A0A1I7N097_9HYPH</name>
<organism evidence="2 3">
    <name type="scientific">Hyphomicrobium facile</name>
    <dbReference type="NCBI Taxonomy" id="51670"/>
    <lineage>
        <taxon>Bacteria</taxon>
        <taxon>Pseudomonadati</taxon>
        <taxon>Pseudomonadota</taxon>
        <taxon>Alphaproteobacteria</taxon>
        <taxon>Hyphomicrobiales</taxon>
        <taxon>Hyphomicrobiaceae</taxon>
        <taxon>Hyphomicrobium</taxon>
    </lineage>
</organism>
<sequence>MQRWLFLILIGLISPASAASIDQSLLQLDPEERAHQVCILKGIDDIKRSKKLRHVDRVKTSILSRAKFDGTTVVANGGAVRANNHWYQLKFTCAVTSEQMKATSFTYEVGPEIPESQWEDLGLWK</sequence>
<dbReference type="Pfam" id="PF06059">
    <property type="entry name" value="DUF930"/>
    <property type="match status" value="1"/>
</dbReference>
<dbReference type="OrthoDB" id="9804158at2"/>
<dbReference type="STRING" id="51670.SAMN04488557_0926"/>